<keyword evidence="3" id="KW-1185">Reference proteome</keyword>
<reference evidence="3" key="1">
    <citation type="journal article" date="2019" name="Int. J. Syst. Evol. Microbiol.">
        <title>The Global Catalogue of Microorganisms (GCM) 10K type strain sequencing project: providing services to taxonomists for standard genome sequencing and annotation.</title>
        <authorList>
            <consortium name="The Broad Institute Genomics Platform"/>
            <consortium name="The Broad Institute Genome Sequencing Center for Infectious Disease"/>
            <person name="Wu L."/>
            <person name="Ma J."/>
        </authorList>
    </citation>
    <scope>NUCLEOTIDE SEQUENCE [LARGE SCALE GENOMIC DNA]</scope>
    <source>
        <strain evidence="3">CECT 7649</strain>
    </source>
</reference>
<feature type="signal peptide" evidence="1">
    <location>
        <begin position="1"/>
        <end position="27"/>
    </location>
</feature>
<dbReference type="EMBL" id="JBHTIZ010000026">
    <property type="protein sequence ID" value="MFD0984888.1"/>
    <property type="molecule type" value="Genomic_DNA"/>
</dbReference>
<evidence type="ECO:0000313" key="2">
    <source>
        <dbReference type="EMBL" id="MFD0984888.1"/>
    </source>
</evidence>
<feature type="chain" id="PRO_5045103817" description="Alpha-ketoglutarate decarboxylase" evidence="1">
    <location>
        <begin position="28"/>
        <end position="182"/>
    </location>
</feature>
<protein>
    <recommendedName>
        <fullName evidence="4">Alpha-ketoglutarate decarboxylase</fullName>
    </recommendedName>
</protein>
<comment type="caution">
    <text evidence="2">The sequence shown here is derived from an EMBL/GenBank/DDBJ whole genome shotgun (WGS) entry which is preliminary data.</text>
</comment>
<sequence length="182" mass="20450">MKKTLSFKHLKPLFIFFGLIISFVSSAQTSVNASKNKSEFWQKVQFGGGVGLSIGNRFTDITLAPNAIYNFNKYVALGVGLQGGYVSNKNVFTSIHYGASLITLINPIEEIQLSVELEQIRVNNEFKSFSGNFKDNFWNTGLFLGGGYRTGNVIVGMRYNILHNSNNNVYNEAFMPFVRIYF</sequence>
<accession>A0ABW3J572</accession>
<dbReference type="Proteomes" id="UP001597051">
    <property type="component" value="Unassembled WGS sequence"/>
</dbReference>
<name>A0ABW3J572_9FLAO</name>
<organism evidence="2 3">
    <name type="scientific">Flavobacterium myungsuense</name>
    <dbReference type="NCBI Taxonomy" id="651823"/>
    <lineage>
        <taxon>Bacteria</taxon>
        <taxon>Pseudomonadati</taxon>
        <taxon>Bacteroidota</taxon>
        <taxon>Flavobacteriia</taxon>
        <taxon>Flavobacteriales</taxon>
        <taxon>Flavobacteriaceae</taxon>
        <taxon>Flavobacterium</taxon>
    </lineage>
</organism>
<evidence type="ECO:0000256" key="1">
    <source>
        <dbReference type="SAM" id="SignalP"/>
    </source>
</evidence>
<proteinExistence type="predicted"/>
<evidence type="ECO:0000313" key="3">
    <source>
        <dbReference type="Proteomes" id="UP001597051"/>
    </source>
</evidence>
<keyword evidence="1" id="KW-0732">Signal</keyword>
<gene>
    <name evidence="2" type="ORF">ACFQ0S_10435</name>
</gene>
<evidence type="ECO:0008006" key="4">
    <source>
        <dbReference type="Google" id="ProtNLM"/>
    </source>
</evidence>
<dbReference type="RefSeq" id="WP_379757302.1">
    <property type="nucleotide sequence ID" value="NZ_JBHSYB010000027.1"/>
</dbReference>